<dbReference type="Pfam" id="PF01475">
    <property type="entry name" value="FUR"/>
    <property type="match status" value="1"/>
</dbReference>
<accession>A0A6A7KBR0</accession>
<keyword evidence="8" id="KW-0238">DNA-binding</keyword>
<organism evidence="11 12">
    <name type="scientific">Alkalibaculum sporogenes</name>
    <dbReference type="NCBI Taxonomy" id="2655001"/>
    <lineage>
        <taxon>Bacteria</taxon>
        <taxon>Bacillati</taxon>
        <taxon>Bacillota</taxon>
        <taxon>Clostridia</taxon>
        <taxon>Eubacteriales</taxon>
        <taxon>Eubacteriaceae</taxon>
        <taxon>Alkalibaculum</taxon>
    </lineage>
</organism>
<feature type="binding site" evidence="10">
    <location>
        <position position="93"/>
    </location>
    <ligand>
        <name>Zn(2+)</name>
        <dbReference type="ChEBI" id="CHEBI:29105"/>
    </ligand>
</feature>
<dbReference type="GO" id="GO:0045892">
    <property type="term" value="P:negative regulation of DNA-templated transcription"/>
    <property type="evidence" value="ECO:0007669"/>
    <property type="project" value="TreeGrafter"/>
</dbReference>
<evidence type="ECO:0000256" key="2">
    <source>
        <dbReference type="ARBA" id="ARBA00007957"/>
    </source>
</evidence>
<keyword evidence="9" id="KW-0804">Transcription</keyword>
<dbReference type="EMBL" id="WHNX01000027">
    <property type="protein sequence ID" value="MPW26785.1"/>
    <property type="molecule type" value="Genomic_DNA"/>
</dbReference>
<dbReference type="GO" id="GO:1900376">
    <property type="term" value="P:regulation of secondary metabolite biosynthetic process"/>
    <property type="evidence" value="ECO:0007669"/>
    <property type="project" value="TreeGrafter"/>
</dbReference>
<gene>
    <name evidence="11" type="ORF">GC105_13420</name>
</gene>
<dbReference type="GO" id="GO:0008270">
    <property type="term" value="F:zinc ion binding"/>
    <property type="evidence" value="ECO:0007669"/>
    <property type="project" value="TreeGrafter"/>
</dbReference>
<evidence type="ECO:0000256" key="5">
    <source>
        <dbReference type="ARBA" id="ARBA00022723"/>
    </source>
</evidence>
<protein>
    <submittedName>
        <fullName evidence="11">Transcriptional repressor</fullName>
    </submittedName>
</protein>
<evidence type="ECO:0000256" key="10">
    <source>
        <dbReference type="PIRSR" id="PIRSR602481-1"/>
    </source>
</evidence>
<dbReference type="InterPro" id="IPR036390">
    <property type="entry name" value="WH_DNA-bd_sf"/>
</dbReference>
<reference evidence="11 12" key="1">
    <citation type="submission" date="2019-10" db="EMBL/GenBank/DDBJ databases">
        <title>Alkalibaculum tamaniensis sp.nov., a new alkaliphilic acetogen, isolated on methoxylated aromatics from a mud volcano.</title>
        <authorList>
            <person name="Khomyakova M.A."/>
            <person name="Merkel A.Y."/>
            <person name="Bonch-Osmolovskaya E.A."/>
            <person name="Slobodkin A.I."/>
        </authorList>
    </citation>
    <scope>NUCLEOTIDE SEQUENCE [LARGE SCALE GENOMIC DNA]</scope>
    <source>
        <strain evidence="11 12">M08DMB</strain>
    </source>
</reference>
<evidence type="ECO:0000313" key="11">
    <source>
        <dbReference type="EMBL" id="MPW26785.1"/>
    </source>
</evidence>
<dbReference type="FunFam" id="1.10.10.10:FF:000007">
    <property type="entry name" value="Ferric uptake regulation protein"/>
    <property type="match status" value="1"/>
</dbReference>
<evidence type="ECO:0000313" key="12">
    <source>
        <dbReference type="Proteomes" id="UP000440004"/>
    </source>
</evidence>
<dbReference type="CDD" id="cd07153">
    <property type="entry name" value="Fur_like"/>
    <property type="match status" value="1"/>
</dbReference>
<evidence type="ECO:0000256" key="9">
    <source>
        <dbReference type="ARBA" id="ARBA00023163"/>
    </source>
</evidence>
<evidence type="ECO:0000256" key="1">
    <source>
        <dbReference type="ARBA" id="ARBA00004496"/>
    </source>
</evidence>
<dbReference type="AlphaFoldDB" id="A0A6A7KBR0"/>
<dbReference type="Gene3D" id="1.10.10.10">
    <property type="entry name" value="Winged helix-like DNA-binding domain superfamily/Winged helix DNA-binding domain"/>
    <property type="match status" value="1"/>
</dbReference>
<dbReference type="PANTHER" id="PTHR33202">
    <property type="entry name" value="ZINC UPTAKE REGULATION PROTEIN"/>
    <property type="match status" value="1"/>
</dbReference>
<feature type="binding site" evidence="10">
    <location>
        <position position="133"/>
    </location>
    <ligand>
        <name>Zn(2+)</name>
        <dbReference type="ChEBI" id="CHEBI:29105"/>
    </ligand>
</feature>
<keyword evidence="4" id="KW-0678">Repressor</keyword>
<dbReference type="InterPro" id="IPR036388">
    <property type="entry name" value="WH-like_DNA-bd_sf"/>
</dbReference>
<keyword evidence="6 10" id="KW-0862">Zinc</keyword>
<dbReference type="Gene3D" id="3.30.1490.190">
    <property type="match status" value="1"/>
</dbReference>
<evidence type="ECO:0000256" key="8">
    <source>
        <dbReference type="ARBA" id="ARBA00023125"/>
    </source>
</evidence>
<proteinExistence type="inferred from homology"/>
<keyword evidence="12" id="KW-1185">Reference proteome</keyword>
<evidence type="ECO:0000256" key="6">
    <source>
        <dbReference type="ARBA" id="ARBA00022833"/>
    </source>
</evidence>
<comment type="caution">
    <text evidence="11">The sequence shown here is derived from an EMBL/GenBank/DDBJ whole genome shotgun (WGS) entry which is preliminary data.</text>
</comment>
<dbReference type="InterPro" id="IPR043135">
    <property type="entry name" value="Fur_C"/>
</dbReference>
<keyword evidence="3" id="KW-0963">Cytoplasm</keyword>
<dbReference type="InterPro" id="IPR002481">
    <property type="entry name" value="FUR"/>
</dbReference>
<evidence type="ECO:0000256" key="7">
    <source>
        <dbReference type="ARBA" id="ARBA00023015"/>
    </source>
</evidence>
<keyword evidence="5 10" id="KW-0479">Metal-binding</keyword>
<dbReference type="GO" id="GO:0000976">
    <property type="term" value="F:transcription cis-regulatory region binding"/>
    <property type="evidence" value="ECO:0007669"/>
    <property type="project" value="TreeGrafter"/>
</dbReference>
<feature type="binding site" evidence="10">
    <location>
        <position position="96"/>
    </location>
    <ligand>
        <name>Zn(2+)</name>
        <dbReference type="ChEBI" id="CHEBI:29105"/>
    </ligand>
</feature>
<evidence type="ECO:0000256" key="4">
    <source>
        <dbReference type="ARBA" id="ARBA00022491"/>
    </source>
</evidence>
<name>A0A6A7KBR0_9FIRM</name>
<feature type="binding site" evidence="10">
    <location>
        <position position="130"/>
    </location>
    <ligand>
        <name>Zn(2+)</name>
        <dbReference type="ChEBI" id="CHEBI:29105"/>
    </ligand>
</feature>
<evidence type="ECO:0000256" key="3">
    <source>
        <dbReference type="ARBA" id="ARBA00022490"/>
    </source>
</evidence>
<dbReference type="Proteomes" id="UP000440004">
    <property type="component" value="Unassembled WGS sequence"/>
</dbReference>
<comment type="similarity">
    <text evidence="2">Belongs to the Fur family.</text>
</comment>
<keyword evidence="7" id="KW-0805">Transcription regulation</keyword>
<dbReference type="SUPFAM" id="SSF46785">
    <property type="entry name" value="Winged helix' DNA-binding domain"/>
    <property type="match status" value="1"/>
</dbReference>
<comment type="cofactor">
    <cofactor evidence="10">
        <name>Zn(2+)</name>
        <dbReference type="ChEBI" id="CHEBI:29105"/>
    </cofactor>
    <text evidence="10">Binds 1 zinc ion per subunit.</text>
</comment>
<sequence length="140" mass="16249">MNNIISKDYLSSKNIKPSFARIKIFEYLSNNHIHPTIDEIYHALIDEIPTLSKTTVYNTMKIFIDNKLVKLVSIEDTETRYDINVQIHGHFKCESCGKIYDFNVDLHNLLTDDLNGYNIHEKNIYFKGICNTCSNNSNTN</sequence>
<comment type="subcellular location">
    <subcellularLocation>
        <location evidence="1">Cytoplasm</location>
    </subcellularLocation>
</comment>
<dbReference type="GO" id="GO:0005737">
    <property type="term" value="C:cytoplasm"/>
    <property type="evidence" value="ECO:0007669"/>
    <property type="project" value="UniProtKB-SubCell"/>
</dbReference>
<dbReference type="PANTHER" id="PTHR33202:SF8">
    <property type="entry name" value="PEROXIDE-RESPONSIVE REPRESSOR PERR"/>
    <property type="match status" value="1"/>
</dbReference>
<dbReference type="GO" id="GO:0003700">
    <property type="term" value="F:DNA-binding transcription factor activity"/>
    <property type="evidence" value="ECO:0007669"/>
    <property type="project" value="InterPro"/>
</dbReference>